<organism evidence="2 3">
    <name type="scientific">Enterococcus italicus (strain DSM 15952 / CCUG 50447 / LMG 22039 / TP 1.5)</name>
    <dbReference type="NCBI Taxonomy" id="888064"/>
    <lineage>
        <taxon>Bacteria</taxon>
        <taxon>Bacillati</taxon>
        <taxon>Bacillota</taxon>
        <taxon>Bacilli</taxon>
        <taxon>Lactobacillales</taxon>
        <taxon>Enterococcaceae</taxon>
        <taxon>Enterococcus</taxon>
    </lineage>
</organism>
<dbReference type="Pfam" id="PF20434">
    <property type="entry name" value="BD-FAE"/>
    <property type="match status" value="1"/>
</dbReference>
<dbReference type="HOGENOM" id="CLU_2023171_0_0_9"/>
<sequence length="122" mass="13814">MKILPITMEDTQNKLTVHAMGYVMDTIPEIDPNRRRPAIIICPGGGYHRLSPRESEPVAIQMLALGYQAFILQYSVDAESFYPKQLFQLAHLIRYVRQHAMEFTVDPEKIVVAGFSAVGHLT</sequence>
<dbReference type="eggNOG" id="COG0657">
    <property type="taxonomic scope" value="Bacteria"/>
</dbReference>
<dbReference type="InterPro" id="IPR049492">
    <property type="entry name" value="BD-FAE-like_dom"/>
</dbReference>
<dbReference type="OrthoDB" id="9794725at2"/>
<keyword evidence="3" id="KW-1185">Reference proteome</keyword>
<dbReference type="Gene3D" id="3.40.50.1820">
    <property type="entry name" value="alpha/beta hydrolase"/>
    <property type="match status" value="1"/>
</dbReference>
<name>E6LEW4_ENTI1</name>
<dbReference type="SUPFAM" id="SSF53474">
    <property type="entry name" value="alpha/beta-Hydrolases"/>
    <property type="match status" value="1"/>
</dbReference>
<dbReference type="AlphaFoldDB" id="E6LEW4"/>
<gene>
    <name evidence="2" type="ORF">HMPREF9088_0904</name>
</gene>
<feature type="domain" description="BD-FAE-like" evidence="1">
    <location>
        <begin position="34"/>
        <end position="121"/>
    </location>
</feature>
<evidence type="ECO:0000259" key="1">
    <source>
        <dbReference type="Pfam" id="PF20434"/>
    </source>
</evidence>
<dbReference type="RefSeq" id="WP_007207925.1">
    <property type="nucleotide sequence ID" value="NZ_GL622241.1"/>
</dbReference>
<dbReference type="Proteomes" id="UP000010296">
    <property type="component" value="Unassembled WGS sequence"/>
</dbReference>
<protein>
    <recommendedName>
        <fullName evidence="1">BD-FAE-like domain-containing protein</fullName>
    </recommendedName>
</protein>
<evidence type="ECO:0000313" key="2">
    <source>
        <dbReference type="EMBL" id="EFU74315.1"/>
    </source>
</evidence>
<comment type="caution">
    <text evidence="2">The sequence shown here is derived from an EMBL/GenBank/DDBJ whole genome shotgun (WGS) entry which is preliminary data.</text>
</comment>
<evidence type="ECO:0000313" key="3">
    <source>
        <dbReference type="Proteomes" id="UP000010296"/>
    </source>
</evidence>
<dbReference type="EMBL" id="AEPV01000033">
    <property type="protein sequence ID" value="EFU74315.1"/>
    <property type="molecule type" value="Genomic_DNA"/>
</dbReference>
<reference evidence="2 3" key="1">
    <citation type="submission" date="2010-12" db="EMBL/GenBank/DDBJ databases">
        <authorList>
            <person name="Muzny D."/>
            <person name="Qin X."/>
            <person name="Deng J."/>
            <person name="Jiang H."/>
            <person name="Liu Y."/>
            <person name="Qu J."/>
            <person name="Song X.-Z."/>
            <person name="Zhang L."/>
            <person name="Thornton R."/>
            <person name="Coyle M."/>
            <person name="Francisco L."/>
            <person name="Jackson L."/>
            <person name="Javaid M."/>
            <person name="Korchina V."/>
            <person name="Kovar C."/>
            <person name="Mata R."/>
            <person name="Mathew T."/>
            <person name="Ngo R."/>
            <person name="Nguyen L."/>
            <person name="Nguyen N."/>
            <person name="Okwuonu G."/>
            <person name="Ongeri F."/>
            <person name="Pham C."/>
            <person name="Simmons D."/>
            <person name="Wilczek-Boney K."/>
            <person name="Hale W."/>
            <person name="Jakkamsetti A."/>
            <person name="Pham P."/>
            <person name="Ruth R."/>
            <person name="San Lucas F."/>
            <person name="Warren J."/>
            <person name="Zhang J."/>
            <person name="Zhao Z."/>
            <person name="Zhou C."/>
            <person name="Zhu D."/>
            <person name="Lee S."/>
            <person name="Bess C."/>
            <person name="Blankenburg K."/>
            <person name="Forbes L."/>
            <person name="Fu Q."/>
            <person name="Gubbala S."/>
            <person name="Hirani K."/>
            <person name="Jayaseelan J.C."/>
            <person name="Lara F."/>
            <person name="Munidasa M."/>
            <person name="Palculict T."/>
            <person name="Patil S."/>
            <person name="Pu L.-L."/>
            <person name="Saada N."/>
            <person name="Tang L."/>
            <person name="Weissenberger G."/>
            <person name="Zhu Y."/>
            <person name="Hemphill L."/>
            <person name="Shang Y."/>
            <person name="Youmans B."/>
            <person name="Ayvaz T."/>
            <person name="Ross M."/>
            <person name="Santibanez J."/>
            <person name="Aqrawi P."/>
            <person name="Gross S."/>
            <person name="Joshi V."/>
            <person name="Fowler G."/>
            <person name="Nazareth L."/>
            <person name="Reid J."/>
            <person name="Worley K."/>
            <person name="Petrosino J."/>
            <person name="Highlander S."/>
            <person name="Gibbs R."/>
        </authorList>
    </citation>
    <scope>NUCLEOTIDE SEQUENCE [LARGE SCALE GENOMIC DNA]</scope>
    <source>
        <strain evidence="3">DSM 15952 / CCUG 50447 / LMG 22039 / TP 1.5</strain>
    </source>
</reference>
<dbReference type="STRING" id="888064.HMPREF9088_0904"/>
<accession>E6LEW4</accession>
<proteinExistence type="predicted"/>
<dbReference type="InterPro" id="IPR029058">
    <property type="entry name" value="AB_hydrolase_fold"/>
</dbReference>